<dbReference type="AlphaFoldDB" id="A0A7J5TVK0"/>
<dbReference type="Proteomes" id="UP000488299">
    <property type="component" value="Unassembled WGS sequence"/>
</dbReference>
<evidence type="ECO:0000256" key="2">
    <source>
        <dbReference type="ARBA" id="ARBA00022679"/>
    </source>
</evidence>
<evidence type="ECO:0000256" key="1">
    <source>
        <dbReference type="ARBA" id="ARBA00007274"/>
    </source>
</evidence>
<dbReference type="EMBL" id="WELI01000009">
    <property type="protein sequence ID" value="KAB7728171.1"/>
    <property type="molecule type" value="Genomic_DNA"/>
</dbReference>
<dbReference type="Gene3D" id="2.160.10.10">
    <property type="entry name" value="Hexapeptide repeat proteins"/>
    <property type="match status" value="1"/>
</dbReference>
<dbReference type="CDD" id="cd05825">
    <property type="entry name" value="LbH_wcaF_like"/>
    <property type="match status" value="1"/>
</dbReference>
<dbReference type="SUPFAM" id="SSF51161">
    <property type="entry name" value="Trimeric LpxA-like enzymes"/>
    <property type="match status" value="1"/>
</dbReference>
<dbReference type="RefSeq" id="WP_152126117.1">
    <property type="nucleotide sequence ID" value="NZ_WELI01000009.1"/>
</dbReference>
<dbReference type="GO" id="GO:0008374">
    <property type="term" value="F:O-acyltransferase activity"/>
    <property type="evidence" value="ECO:0007669"/>
    <property type="project" value="TreeGrafter"/>
</dbReference>
<dbReference type="PANTHER" id="PTHR23416:SF23">
    <property type="entry name" value="ACETYLTRANSFERASE C18B11.09C-RELATED"/>
    <property type="match status" value="1"/>
</dbReference>
<evidence type="ECO:0000313" key="3">
    <source>
        <dbReference type="EMBL" id="KAB7728171.1"/>
    </source>
</evidence>
<keyword evidence="2 3" id="KW-0808">Transferase</keyword>
<dbReference type="InterPro" id="IPR011004">
    <property type="entry name" value="Trimer_LpxA-like_sf"/>
</dbReference>
<keyword evidence="4" id="KW-1185">Reference proteome</keyword>
<evidence type="ECO:0000313" key="4">
    <source>
        <dbReference type="Proteomes" id="UP000488299"/>
    </source>
</evidence>
<dbReference type="PANTHER" id="PTHR23416">
    <property type="entry name" value="SIALIC ACID SYNTHASE-RELATED"/>
    <property type="match status" value="1"/>
</dbReference>
<accession>A0A7J5TVK0</accession>
<proteinExistence type="inferred from homology"/>
<protein>
    <submittedName>
        <fullName evidence="3">Colanic acid biosynthesis acetyltransferase WcaF</fullName>
    </submittedName>
</protein>
<dbReference type="NCBIfam" id="NF007797">
    <property type="entry name" value="PRK10502.1"/>
    <property type="match status" value="1"/>
</dbReference>
<organism evidence="3 4">
    <name type="scientific">Rudanella paleaurantiibacter</name>
    <dbReference type="NCBI Taxonomy" id="2614655"/>
    <lineage>
        <taxon>Bacteria</taxon>
        <taxon>Pseudomonadati</taxon>
        <taxon>Bacteroidota</taxon>
        <taxon>Cytophagia</taxon>
        <taxon>Cytophagales</taxon>
        <taxon>Cytophagaceae</taxon>
        <taxon>Rudanella</taxon>
    </lineage>
</organism>
<dbReference type="InterPro" id="IPR051159">
    <property type="entry name" value="Hexapeptide_acetyltransf"/>
</dbReference>
<name>A0A7J5TVK0_9BACT</name>
<comment type="caution">
    <text evidence="3">The sequence shown here is derived from an EMBL/GenBank/DDBJ whole genome shotgun (WGS) entry which is preliminary data.</text>
</comment>
<gene>
    <name evidence="3" type="primary">wcaF</name>
    <name evidence="3" type="ORF">F5984_20730</name>
</gene>
<reference evidence="3 4" key="1">
    <citation type="submission" date="2019-10" db="EMBL/GenBank/DDBJ databases">
        <title>Rudanella paleaurantiibacter sp. nov., isolated from sludge.</title>
        <authorList>
            <person name="Xu S.Q."/>
        </authorList>
    </citation>
    <scope>NUCLEOTIDE SEQUENCE [LARGE SCALE GENOMIC DNA]</scope>
    <source>
        <strain evidence="3 4">HX-22-17</strain>
    </source>
</reference>
<dbReference type="GO" id="GO:0005829">
    <property type="term" value="C:cytosol"/>
    <property type="evidence" value="ECO:0007669"/>
    <property type="project" value="TreeGrafter"/>
</dbReference>
<comment type="similarity">
    <text evidence="1">Belongs to the transferase hexapeptide repeat family.</text>
</comment>
<sequence>MEKTFEPVSASPSGTTDLSRFDNSWYNPGPRLKVIGWFIVNSLVLNNHLPIPVALKRWVLRLFGARIGVGVMIKPAVNIKYPWLLTVGDHVWIGEYVWIDNLSPVSIGNHACLSQGALLLTGNHDYRLPTFDLTTKPIRLEDGVWIGAKSVVCPGVACRSHSVLAVGSVATRDLEAYGIYQGNPAVWVRKRIIST</sequence>